<proteinExistence type="predicted"/>
<keyword evidence="1" id="KW-0732">Signal</keyword>
<evidence type="ECO:0000313" key="3">
    <source>
        <dbReference type="Proteomes" id="UP001159405"/>
    </source>
</evidence>
<evidence type="ECO:0000313" key="2">
    <source>
        <dbReference type="EMBL" id="CAH3120971.1"/>
    </source>
</evidence>
<evidence type="ECO:0000256" key="1">
    <source>
        <dbReference type="SAM" id="SignalP"/>
    </source>
</evidence>
<sequence>MADMIKLLLFLMVMFFEDAKGRPPPTLISNEIKHRTTFSLVTVPVLKGAHGVPHETTAQEDQKSYLTGPAYRILNKDNTFDTKDPLIFFPLVSVEHPRG</sequence>
<organism evidence="2 3">
    <name type="scientific">Porites lobata</name>
    <dbReference type="NCBI Taxonomy" id="104759"/>
    <lineage>
        <taxon>Eukaryota</taxon>
        <taxon>Metazoa</taxon>
        <taxon>Cnidaria</taxon>
        <taxon>Anthozoa</taxon>
        <taxon>Hexacorallia</taxon>
        <taxon>Scleractinia</taxon>
        <taxon>Fungiina</taxon>
        <taxon>Poritidae</taxon>
        <taxon>Porites</taxon>
    </lineage>
</organism>
<reference evidence="2 3" key="1">
    <citation type="submission" date="2022-05" db="EMBL/GenBank/DDBJ databases">
        <authorList>
            <consortium name="Genoscope - CEA"/>
            <person name="William W."/>
        </authorList>
    </citation>
    <scope>NUCLEOTIDE SEQUENCE [LARGE SCALE GENOMIC DNA]</scope>
</reference>
<feature type="signal peptide" evidence="1">
    <location>
        <begin position="1"/>
        <end position="21"/>
    </location>
</feature>
<accession>A0ABN8NTY9</accession>
<feature type="chain" id="PRO_5046215892" evidence="1">
    <location>
        <begin position="22"/>
        <end position="99"/>
    </location>
</feature>
<protein>
    <submittedName>
        <fullName evidence="2">Uncharacterized protein</fullName>
    </submittedName>
</protein>
<keyword evidence="3" id="KW-1185">Reference proteome</keyword>
<name>A0ABN8NTY9_9CNID</name>
<comment type="caution">
    <text evidence="2">The sequence shown here is derived from an EMBL/GenBank/DDBJ whole genome shotgun (WGS) entry which is preliminary data.</text>
</comment>
<dbReference type="EMBL" id="CALNXK010000035">
    <property type="protein sequence ID" value="CAH3120971.1"/>
    <property type="molecule type" value="Genomic_DNA"/>
</dbReference>
<gene>
    <name evidence="2" type="ORF">PLOB_00028368</name>
</gene>
<dbReference type="Proteomes" id="UP001159405">
    <property type="component" value="Unassembled WGS sequence"/>
</dbReference>